<feature type="region of interest" description="Disordered" evidence="1">
    <location>
        <begin position="48"/>
        <end position="76"/>
    </location>
</feature>
<evidence type="ECO:0000313" key="2">
    <source>
        <dbReference type="EMBL" id="KAJ1213748.1"/>
    </source>
</evidence>
<keyword evidence="3" id="KW-1185">Reference proteome</keyword>
<reference evidence="2" key="1">
    <citation type="journal article" date="2022" name="bioRxiv">
        <title>Sequencing and chromosome-scale assembly of the giantPleurodeles waltlgenome.</title>
        <authorList>
            <person name="Brown T."/>
            <person name="Elewa A."/>
            <person name="Iarovenko S."/>
            <person name="Subramanian E."/>
            <person name="Araus A.J."/>
            <person name="Petzold A."/>
            <person name="Susuki M."/>
            <person name="Suzuki K.-i.T."/>
            <person name="Hayashi T."/>
            <person name="Toyoda A."/>
            <person name="Oliveira C."/>
            <person name="Osipova E."/>
            <person name="Leigh N.D."/>
            <person name="Simon A."/>
            <person name="Yun M.H."/>
        </authorList>
    </citation>
    <scope>NUCLEOTIDE SEQUENCE</scope>
    <source>
        <strain evidence="2">20211129_DDA</strain>
        <tissue evidence="2">Liver</tissue>
    </source>
</reference>
<dbReference type="AlphaFoldDB" id="A0AAV7WKB7"/>
<evidence type="ECO:0000313" key="3">
    <source>
        <dbReference type="Proteomes" id="UP001066276"/>
    </source>
</evidence>
<proteinExistence type="predicted"/>
<dbReference type="EMBL" id="JANPWB010000001">
    <property type="protein sequence ID" value="KAJ1213748.1"/>
    <property type="molecule type" value="Genomic_DNA"/>
</dbReference>
<organism evidence="2 3">
    <name type="scientific">Pleurodeles waltl</name>
    <name type="common">Iberian ribbed newt</name>
    <dbReference type="NCBI Taxonomy" id="8319"/>
    <lineage>
        <taxon>Eukaryota</taxon>
        <taxon>Metazoa</taxon>
        <taxon>Chordata</taxon>
        <taxon>Craniata</taxon>
        <taxon>Vertebrata</taxon>
        <taxon>Euteleostomi</taxon>
        <taxon>Amphibia</taxon>
        <taxon>Batrachia</taxon>
        <taxon>Caudata</taxon>
        <taxon>Salamandroidea</taxon>
        <taxon>Salamandridae</taxon>
        <taxon>Pleurodelinae</taxon>
        <taxon>Pleurodeles</taxon>
    </lineage>
</organism>
<comment type="caution">
    <text evidence="2">The sequence shown here is derived from an EMBL/GenBank/DDBJ whole genome shotgun (WGS) entry which is preliminary data.</text>
</comment>
<evidence type="ECO:0000256" key="1">
    <source>
        <dbReference type="SAM" id="MobiDB-lite"/>
    </source>
</evidence>
<protein>
    <submittedName>
        <fullName evidence="2">Uncharacterized protein</fullName>
    </submittedName>
</protein>
<name>A0AAV7WKB7_PLEWA</name>
<accession>A0AAV7WKB7</accession>
<gene>
    <name evidence="2" type="ORF">NDU88_001379</name>
</gene>
<dbReference type="Proteomes" id="UP001066276">
    <property type="component" value="Chromosome 1_1"/>
</dbReference>
<sequence length="76" mass="8014">MTQPLVPGIGRWRLNSKSTVWASKARLVTAGSEGRALGLLRGRVDRVSPRPGEVTDASGAAVDLSVRHPGPTVKGR</sequence>